<dbReference type="SMART" id="SM00530">
    <property type="entry name" value="HTH_XRE"/>
    <property type="match status" value="1"/>
</dbReference>
<dbReference type="GO" id="GO:0003677">
    <property type="term" value="F:DNA binding"/>
    <property type="evidence" value="ECO:0007669"/>
    <property type="project" value="InterPro"/>
</dbReference>
<dbReference type="Proteomes" id="UP000248806">
    <property type="component" value="Unassembled WGS sequence"/>
</dbReference>
<dbReference type="InterPro" id="IPR010982">
    <property type="entry name" value="Lambda_DNA-bd_dom_sf"/>
</dbReference>
<dbReference type="RefSeq" id="WP_111322581.1">
    <property type="nucleotide sequence ID" value="NZ_BIFX01000001.1"/>
</dbReference>
<dbReference type="SMART" id="SM00028">
    <property type="entry name" value="TPR"/>
    <property type="match status" value="4"/>
</dbReference>
<comment type="caution">
    <text evidence="2">The sequence shown here is derived from an EMBL/GenBank/DDBJ whole genome shotgun (WGS) entry which is preliminary data.</text>
</comment>
<dbReference type="InterPro" id="IPR019734">
    <property type="entry name" value="TPR_rpt"/>
</dbReference>
<proteinExistence type="predicted"/>
<reference evidence="2 3" key="1">
    <citation type="submission" date="2018-06" db="EMBL/GenBank/DDBJ databases">
        <title>Genomic Encyclopedia of Archaeal and Bacterial Type Strains, Phase II (KMG-II): from individual species to whole genera.</title>
        <authorList>
            <person name="Goeker M."/>
        </authorList>
    </citation>
    <scope>NUCLEOTIDE SEQUENCE [LARGE SCALE GENOMIC DNA]</scope>
    <source>
        <strain evidence="2 3">ATCC BAA-1881</strain>
    </source>
</reference>
<evidence type="ECO:0000313" key="3">
    <source>
        <dbReference type="Proteomes" id="UP000248806"/>
    </source>
</evidence>
<dbReference type="PROSITE" id="PS50943">
    <property type="entry name" value="HTH_CROC1"/>
    <property type="match status" value="1"/>
</dbReference>
<dbReference type="CDD" id="cd00093">
    <property type="entry name" value="HTH_XRE"/>
    <property type="match status" value="1"/>
</dbReference>
<dbReference type="EMBL" id="QKUF01000007">
    <property type="protein sequence ID" value="PZW30670.1"/>
    <property type="molecule type" value="Genomic_DNA"/>
</dbReference>
<organism evidence="2 3">
    <name type="scientific">Thermosporothrix hazakensis</name>
    <dbReference type="NCBI Taxonomy" id="644383"/>
    <lineage>
        <taxon>Bacteria</taxon>
        <taxon>Bacillati</taxon>
        <taxon>Chloroflexota</taxon>
        <taxon>Ktedonobacteria</taxon>
        <taxon>Ktedonobacterales</taxon>
        <taxon>Thermosporotrichaceae</taxon>
        <taxon>Thermosporothrix</taxon>
    </lineage>
</organism>
<dbReference type="PANTHER" id="PTHR37038">
    <property type="entry name" value="TRANSCRIPTIONAL REGULATOR-RELATED"/>
    <property type="match status" value="1"/>
</dbReference>
<dbReference type="AlphaFoldDB" id="A0A326UH44"/>
<evidence type="ECO:0000313" key="2">
    <source>
        <dbReference type="EMBL" id="PZW30670.1"/>
    </source>
</evidence>
<dbReference type="SUPFAM" id="SSF47413">
    <property type="entry name" value="lambda repressor-like DNA-binding domains"/>
    <property type="match status" value="1"/>
</dbReference>
<dbReference type="InterPro" id="IPR053163">
    <property type="entry name" value="HTH-type_regulator_Rgg"/>
</dbReference>
<dbReference type="Pfam" id="PF01381">
    <property type="entry name" value="HTH_3"/>
    <property type="match status" value="1"/>
</dbReference>
<sequence>MPRPSKHVSPDTLGGRIRAAREQLQLSLAEVAGNQYSPSLISQIERNRIEPSVDSLRYLAERLHLPLEDLQYLAQQNKETEDQGSQPDQLFEETRARAALHLQKKEIAAAIQLLEHLYLPEIPPRQRWRLAALRGQCFFEQRKFLRAQQDFIYALSICPPEPKFLPQEQRQDLMLLHLHLAGTCRELQQPEDALEHYQTALHIMDRSTPSGYVAEAHWGMALLASSQAFRLPRTASERHQSKEASLQTALKHAEQARSLYCAINDQLSAAAVTHQIAQLEYALGQHEHAQAHLQEILHTWLYTLKQPPASTREGQRRQKEEASVVSGAACLLADIALEEKRFDEARKYANLALEAGQRSYKRRRADAYTIRGRILEAIDPHMPEVEEAFRNATRELADTQRISARISAHVRLARHYLKIGKIQESEHELEQARLLSDLVSHSGDDITTDELSSA</sequence>
<accession>A0A326UH44</accession>
<dbReference type="Gene3D" id="1.25.40.10">
    <property type="entry name" value="Tetratricopeptide repeat domain"/>
    <property type="match status" value="2"/>
</dbReference>
<feature type="domain" description="HTH cro/C1-type" evidence="1">
    <location>
        <begin position="17"/>
        <end position="70"/>
    </location>
</feature>
<dbReference type="InterPro" id="IPR011990">
    <property type="entry name" value="TPR-like_helical_dom_sf"/>
</dbReference>
<protein>
    <submittedName>
        <fullName evidence="2">Helix-turn-helix protein</fullName>
    </submittedName>
</protein>
<name>A0A326UH44_THEHA</name>
<evidence type="ECO:0000259" key="1">
    <source>
        <dbReference type="PROSITE" id="PS50943"/>
    </source>
</evidence>
<gene>
    <name evidence="2" type="ORF">EI42_02644</name>
</gene>
<dbReference type="Gene3D" id="1.10.260.40">
    <property type="entry name" value="lambda repressor-like DNA-binding domains"/>
    <property type="match status" value="1"/>
</dbReference>
<dbReference type="OrthoDB" id="9814553at2"/>
<dbReference type="SUPFAM" id="SSF48452">
    <property type="entry name" value="TPR-like"/>
    <property type="match status" value="2"/>
</dbReference>
<dbReference type="InterPro" id="IPR001387">
    <property type="entry name" value="Cro/C1-type_HTH"/>
</dbReference>
<keyword evidence="3" id="KW-1185">Reference proteome</keyword>